<keyword evidence="3 8" id="KW-0808">Transferase</keyword>
<feature type="transmembrane region" description="Helical" evidence="8">
    <location>
        <begin position="73"/>
        <end position="96"/>
    </location>
</feature>
<proteinExistence type="inferred from homology"/>
<evidence type="ECO:0000256" key="8">
    <source>
        <dbReference type="HAMAP-Rule" id="MF_01148"/>
    </source>
</evidence>
<dbReference type="CDD" id="cd07571">
    <property type="entry name" value="ALP_N-acyl_transferase"/>
    <property type="match status" value="1"/>
</dbReference>
<feature type="transmembrane region" description="Helical" evidence="8">
    <location>
        <begin position="483"/>
        <end position="501"/>
    </location>
</feature>
<evidence type="ECO:0000256" key="4">
    <source>
        <dbReference type="ARBA" id="ARBA00022692"/>
    </source>
</evidence>
<keyword evidence="5 8" id="KW-1133">Transmembrane helix</keyword>
<dbReference type="NCBIfam" id="TIGR00546">
    <property type="entry name" value="lnt"/>
    <property type="match status" value="1"/>
</dbReference>
<comment type="similarity">
    <text evidence="8">Belongs to the CN hydrolase family. Apolipoprotein N-acyltransferase subfamily.</text>
</comment>
<organism evidence="10 11">
    <name type="scientific">candidate division TA06 bacterium DG_24</name>
    <dbReference type="NCBI Taxonomy" id="1703770"/>
    <lineage>
        <taxon>Bacteria</taxon>
        <taxon>Bacteria division TA06</taxon>
    </lineage>
</organism>
<dbReference type="PANTHER" id="PTHR38686">
    <property type="entry name" value="APOLIPOPROTEIN N-ACYLTRANSFERASE"/>
    <property type="match status" value="1"/>
</dbReference>
<feature type="transmembrane region" description="Helical" evidence="8">
    <location>
        <begin position="42"/>
        <end position="61"/>
    </location>
</feature>
<dbReference type="Pfam" id="PF00795">
    <property type="entry name" value="CN_hydrolase"/>
    <property type="match status" value="1"/>
</dbReference>
<evidence type="ECO:0000259" key="9">
    <source>
        <dbReference type="PROSITE" id="PS50263"/>
    </source>
</evidence>
<reference evidence="10 11" key="1">
    <citation type="journal article" date="2015" name="Microbiome">
        <title>Genomic resolution of linkages in carbon, nitrogen, and sulfur cycling among widespread estuary sediment bacteria.</title>
        <authorList>
            <person name="Baker B.J."/>
            <person name="Lazar C.S."/>
            <person name="Teske A.P."/>
            <person name="Dick G.J."/>
        </authorList>
    </citation>
    <scope>NUCLEOTIDE SEQUENCE [LARGE SCALE GENOMIC DNA]</scope>
    <source>
        <strain evidence="10">DG_24</strain>
    </source>
</reference>
<dbReference type="InterPro" id="IPR036526">
    <property type="entry name" value="C-N_Hydrolase_sf"/>
</dbReference>
<comment type="pathway">
    <text evidence="8">Protein modification; lipoprotein biosynthesis (N-acyl transfer).</text>
</comment>
<dbReference type="Proteomes" id="UP000052008">
    <property type="component" value="Unassembled WGS sequence"/>
</dbReference>
<dbReference type="EMBL" id="LIZS01000010">
    <property type="protein sequence ID" value="KPJ53910.1"/>
    <property type="molecule type" value="Genomic_DNA"/>
</dbReference>
<keyword evidence="4 8" id="KW-0812">Transmembrane</keyword>
<evidence type="ECO:0000256" key="7">
    <source>
        <dbReference type="ARBA" id="ARBA00023315"/>
    </source>
</evidence>
<evidence type="ECO:0000313" key="10">
    <source>
        <dbReference type="EMBL" id="KPJ53910.1"/>
    </source>
</evidence>
<feature type="transmembrane region" description="Helical" evidence="8">
    <location>
        <begin position="144"/>
        <end position="168"/>
    </location>
</feature>
<dbReference type="STRING" id="1703770.AMJ39_02665"/>
<feature type="domain" description="CN hydrolase" evidence="9">
    <location>
        <begin position="215"/>
        <end position="470"/>
    </location>
</feature>
<feature type="transmembrane region" description="Helical" evidence="8">
    <location>
        <begin position="180"/>
        <end position="201"/>
    </location>
</feature>
<gene>
    <name evidence="8" type="primary">lnt</name>
    <name evidence="10" type="ORF">AMJ39_02665</name>
</gene>
<evidence type="ECO:0000256" key="1">
    <source>
        <dbReference type="ARBA" id="ARBA00004651"/>
    </source>
</evidence>
<dbReference type="InterPro" id="IPR004563">
    <property type="entry name" value="Apolipo_AcylTrfase"/>
</dbReference>
<evidence type="ECO:0000256" key="5">
    <source>
        <dbReference type="ARBA" id="ARBA00022989"/>
    </source>
</evidence>
<accession>A0A0S7WUS1</accession>
<comment type="caution">
    <text evidence="8">Lacks conserved residue(s) required for the propagation of feature annotation.</text>
</comment>
<dbReference type="Pfam" id="PF20154">
    <property type="entry name" value="LNT_N"/>
    <property type="match status" value="1"/>
</dbReference>
<dbReference type="PROSITE" id="PS50263">
    <property type="entry name" value="CN_HYDROLASE"/>
    <property type="match status" value="1"/>
</dbReference>
<dbReference type="GO" id="GO:0042158">
    <property type="term" value="P:lipoprotein biosynthetic process"/>
    <property type="evidence" value="ECO:0007669"/>
    <property type="project" value="UniProtKB-UniRule"/>
</dbReference>
<dbReference type="HAMAP" id="MF_01148">
    <property type="entry name" value="Lnt"/>
    <property type="match status" value="1"/>
</dbReference>
<dbReference type="UniPathway" id="UPA00666"/>
<dbReference type="Gene3D" id="3.60.110.10">
    <property type="entry name" value="Carbon-nitrogen hydrolase"/>
    <property type="match status" value="1"/>
</dbReference>
<keyword evidence="6 8" id="KW-0472">Membrane</keyword>
<sequence length="508" mass="55861">MSAVLSGVLLVAAFPPFSFSALAFVALVPLLAAIDGVRPAAGFRLGLLAGFVLSFGLLYWVSFVEVRGTVFPLLLTGVVVLCLYLGCWWGLFAWLVSICRKGGSDLGLVLAPPLWTTFEFLRTLTRLGFPWGSLAYTQTDAVPFVQFASFTGIAGVTLWIVIQNVLVYRLLFRDTGARRVWTGCIIAALFLLPCVHGRTVLGRVQPPRERTVILVQANIDPNMKWEEGYRDTSFAAYDALTRDAVRRWQEAGGEEGGEYPPLVIWAETAVPSAVRFDASARYFVTGLARELGVPILTGAPDFQSERGKVSHYNAAFLALPSGEMDGEYRKLHLLPFGEMIPYDEVIPILRRVDLGEGDFSPGDEATVFEEPGGTSFGVLICFESVFPRLVRRFVLSGAEFVVNITNDGWFGRSAGPYQHASMAIFRAIEYRMGLARCANTGVSMIVDPYGRIVSKTRIFERAIVIDEVALRQGMTFYARHGDLLVLAAGAASLLLLLVRVARTRFTRS</sequence>
<dbReference type="AlphaFoldDB" id="A0A0S7WUS1"/>
<dbReference type="PANTHER" id="PTHR38686:SF1">
    <property type="entry name" value="APOLIPOPROTEIN N-ACYLTRANSFERASE"/>
    <property type="match status" value="1"/>
</dbReference>
<comment type="caution">
    <text evidence="10">The sequence shown here is derived from an EMBL/GenBank/DDBJ whole genome shotgun (WGS) entry which is preliminary data.</text>
</comment>
<protein>
    <recommendedName>
        <fullName evidence="8">Apolipoprotein N-acyltransferase</fullName>
        <shortName evidence="8">ALP N-acyltransferase</shortName>
        <ecNumber evidence="8">2.3.1.269</ecNumber>
    </recommendedName>
</protein>
<evidence type="ECO:0000256" key="2">
    <source>
        <dbReference type="ARBA" id="ARBA00022475"/>
    </source>
</evidence>
<comment type="function">
    <text evidence="8">Catalyzes the phospholipid dependent N-acylation of the N-terminal cysteine of apolipoprotein, the last step in lipoprotein maturation.</text>
</comment>
<keyword evidence="7 8" id="KW-0012">Acyltransferase</keyword>
<evidence type="ECO:0000313" key="11">
    <source>
        <dbReference type="Proteomes" id="UP000052008"/>
    </source>
</evidence>
<dbReference type="SUPFAM" id="SSF56317">
    <property type="entry name" value="Carbon-nitrogen hydrolase"/>
    <property type="match status" value="1"/>
</dbReference>
<dbReference type="GO" id="GO:0016410">
    <property type="term" value="F:N-acyltransferase activity"/>
    <property type="evidence" value="ECO:0007669"/>
    <property type="project" value="UniProtKB-UniRule"/>
</dbReference>
<evidence type="ECO:0000256" key="6">
    <source>
        <dbReference type="ARBA" id="ARBA00023136"/>
    </source>
</evidence>
<keyword evidence="2 8" id="KW-1003">Cell membrane</keyword>
<dbReference type="EC" id="2.3.1.269" evidence="8"/>
<dbReference type="GO" id="GO:0005886">
    <property type="term" value="C:plasma membrane"/>
    <property type="evidence" value="ECO:0007669"/>
    <property type="project" value="UniProtKB-SubCell"/>
</dbReference>
<name>A0A0S7WUS1_UNCT6</name>
<comment type="subcellular location">
    <subcellularLocation>
        <location evidence="1 8">Cell membrane</location>
        <topology evidence="1 8">Multi-pass membrane protein</topology>
    </subcellularLocation>
</comment>
<comment type="catalytic activity">
    <reaction evidence="8">
        <text>N-terminal S-1,2-diacyl-sn-glyceryl-L-cysteinyl-[lipoprotein] + a glycerophospholipid = N-acyl-S-1,2-diacyl-sn-glyceryl-L-cysteinyl-[lipoprotein] + a 2-acyl-sn-glycero-3-phospholipid + H(+)</text>
        <dbReference type="Rhea" id="RHEA:48228"/>
        <dbReference type="Rhea" id="RHEA-COMP:14681"/>
        <dbReference type="Rhea" id="RHEA-COMP:14684"/>
        <dbReference type="ChEBI" id="CHEBI:15378"/>
        <dbReference type="ChEBI" id="CHEBI:136912"/>
        <dbReference type="ChEBI" id="CHEBI:140656"/>
        <dbReference type="ChEBI" id="CHEBI:140657"/>
        <dbReference type="ChEBI" id="CHEBI:140660"/>
        <dbReference type="EC" id="2.3.1.269"/>
    </reaction>
</comment>
<dbReference type="InterPro" id="IPR045378">
    <property type="entry name" value="LNT_N"/>
</dbReference>
<evidence type="ECO:0000256" key="3">
    <source>
        <dbReference type="ARBA" id="ARBA00022679"/>
    </source>
</evidence>
<dbReference type="InterPro" id="IPR003010">
    <property type="entry name" value="C-N_Hydrolase"/>
</dbReference>